<dbReference type="PRINTS" id="PR00111">
    <property type="entry name" value="ABHYDROLASE"/>
</dbReference>
<accession>A0A926GEP2</accession>
<dbReference type="PANTHER" id="PTHR46118">
    <property type="entry name" value="PROTEIN ABHD11"/>
    <property type="match status" value="1"/>
</dbReference>
<organism evidence="3 4">
    <name type="scientific">Paracoccus amoyensis</name>
    <dbReference type="NCBI Taxonomy" id="2760093"/>
    <lineage>
        <taxon>Bacteria</taxon>
        <taxon>Pseudomonadati</taxon>
        <taxon>Pseudomonadota</taxon>
        <taxon>Alphaproteobacteria</taxon>
        <taxon>Rhodobacterales</taxon>
        <taxon>Paracoccaceae</taxon>
        <taxon>Paracoccus</taxon>
    </lineage>
</organism>
<dbReference type="AlphaFoldDB" id="A0A926GEP2"/>
<dbReference type="InterPro" id="IPR029058">
    <property type="entry name" value="AB_hydrolase_fold"/>
</dbReference>
<dbReference type="SUPFAM" id="SSF53474">
    <property type="entry name" value="alpha/beta-Hydrolases"/>
    <property type="match status" value="1"/>
</dbReference>
<feature type="domain" description="AB hydrolase-1" evidence="2">
    <location>
        <begin position="16"/>
        <end position="247"/>
    </location>
</feature>
<reference evidence="3" key="1">
    <citation type="submission" date="2020-08" db="EMBL/GenBank/DDBJ databases">
        <title>Paracoccus amoyensis sp. nov., isolated from the surface seawater at coast of Xiamen, Fujian.</title>
        <authorList>
            <person name="Lyu L."/>
        </authorList>
    </citation>
    <scope>NUCLEOTIDE SEQUENCE</scope>
    <source>
        <strain evidence="3">11-3</strain>
    </source>
</reference>
<dbReference type="EMBL" id="JACOQL010000001">
    <property type="protein sequence ID" value="MBC9245727.1"/>
    <property type="molecule type" value="Genomic_DNA"/>
</dbReference>
<sequence length="257" mass="28115">MKLNYTITGSDPGLPVLLVHGLFGQGRNLNALARRLSETRRVVTVDLRNHGDSSWDVDHSYRAMADDLAQVIGDLGGKVDLAGHSMGGKTAMVLALTQPALIRKLVVMDIAPIAYRHTQAGFIDAMEALDLSAIDRRSAADKAMADHIDEPGIRAFLLQSLDLKADPPRWRLNLPVLREQMALIIGWPENLPRGAFEGPVLEVMGDESRYVSEERQAALREYFPQARIVRVKGAGHWLHADAPEAVAGILSTFLGEG</sequence>
<dbReference type="Pfam" id="PF12697">
    <property type="entry name" value="Abhydrolase_6"/>
    <property type="match status" value="1"/>
</dbReference>
<dbReference type="Proteomes" id="UP000608594">
    <property type="component" value="Unassembled WGS sequence"/>
</dbReference>
<protein>
    <submittedName>
        <fullName evidence="3">Alpha/beta fold hydrolase</fullName>
    </submittedName>
</protein>
<keyword evidence="4" id="KW-1185">Reference proteome</keyword>
<dbReference type="InterPro" id="IPR000073">
    <property type="entry name" value="AB_hydrolase_1"/>
</dbReference>
<comment type="caution">
    <text evidence="3">The sequence shown here is derived from an EMBL/GenBank/DDBJ whole genome shotgun (WGS) entry which is preliminary data.</text>
</comment>
<proteinExistence type="predicted"/>
<evidence type="ECO:0000313" key="3">
    <source>
        <dbReference type="EMBL" id="MBC9245727.1"/>
    </source>
</evidence>
<evidence type="ECO:0000259" key="2">
    <source>
        <dbReference type="Pfam" id="PF12697"/>
    </source>
</evidence>
<name>A0A926GEP2_9RHOB</name>
<dbReference type="PANTHER" id="PTHR46118:SF4">
    <property type="entry name" value="PROTEIN ABHD11"/>
    <property type="match status" value="1"/>
</dbReference>
<evidence type="ECO:0000256" key="1">
    <source>
        <dbReference type="ARBA" id="ARBA00022801"/>
    </source>
</evidence>
<dbReference type="RefSeq" id="WP_187792126.1">
    <property type="nucleotide sequence ID" value="NZ_JACOQL010000001.1"/>
</dbReference>
<dbReference type="GO" id="GO:0016787">
    <property type="term" value="F:hydrolase activity"/>
    <property type="evidence" value="ECO:0007669"/>
    <property type="project" value="UniProtKB-KW"/>
</dbReference>
<evidence type="ECO:0000313" key="4">
    <source>
        <dbReference type="Proteomes" id="UP000608594"/>
    </source>
</evidence>
<dbReference type="Gene3D" id="3.40.50.1820">
    <property type="entry name" value="alpha/beta hydrolase"/>
    <property type="match status" value="1"/>
</dbReference>
<keyword evidence="1 3" id="KW-0378">Hydrolase</keyword>
<gene>
    <name evidence="3" type="ORF">H4P12_03135</name>
</gene>